<accession>A0A3Q1G8Z3</accession>
<dbReference type="Pfam" id="PF00069">
    <property type="entry name" value="Pkinase"/>
    <property type="match status" value="1"/>
</dbReference>
<dbReference type="InterPro" id="IPR000719">
    <property type="entry name" value="Prot_kinase_dom"/>
</dbReference>
<evidence type="ECO:0000259" key="1">
    <source>
        <dbReference type="PROSITE" id="PS50011"/>
    </source>
</evidence>
<dbReference type="GO" id="GO:0005634">
    <property type="term" value="C:nucleus"/>
    <property type="evidence" value="ECO:0007669"/>
    <property type="project" value="TreeGrafter"/>
</dbReference>
<protein>
    <recommendedName>
        <fullName evidence="1">Protein kinase domain-containing protein</fullName>
    </recommendedName>
</protein>
<dbReference type="GO" id="GO:0004674">
    <property type="term" value="F:protein serine/threonine kinase activity"/>
    <property type="evidence" value="ECO:0007669"/>
    <property type="project" value="TreeGrafter"/>
</dbReference>
<dbReference type="GeneTree" id="ENSGT00940000173298"/>
<keyword evidence="3" id="KW-1185">Reference proteome</keyword>
<dbReference type="PROSITE" id="PS50011">
    <property type="entry name" value="PROTEIN_KINASE_DOM"/>
    <property type="match status" value="1"/>
</dbReference>
<dbReference type="InterPro" id="IPR011009">
    <property type="entry name" value="Kinase-like_dom_sf"/>
</dbReference>
<feature type="domain" description="Protein kinase" evidence="1">
    <location>
        <begin position="1"/>
        <end position="149"/>
    </location>
</feature>
<dbReference type="Ensembl" id="ENSAPOT00000023175.1">
    <property type="protein sequence ID" value="ENSAPOP00000014685.1"/>
    <property type="gene ID" value="ENSAPOG00000017609.1"/>
</dbReference>
<dbReference type="STRING" id="80966.ENSAPOP00000014685"/>
<evidence type="ECO:0000313" key="3">
    <source>
        <dbReference type="Proteomes" id="UP000257200"/>
    </source>
</evidence>
<dbReference type="Proteomes" id="UP000257200">
    <property type="component" value="Unplaced"/>
</dbReference>
<dbReference type="InterPro" id="IPR008271">
    <property type="entry name" value="Ser/Thr_kinase_AS"/>
</dbReference>
<dbReference type="SMART" id="SM00220">
    <property type="entry name" value="S_TKc"/>
    <property type="match status" value="1"/>
</dbReference>
<dbReference type="InParanoid" id="A0A3Q1G8Z3"/>
<dbReference type="AlphaFoldDB" id="A0A3Q1G8Z3"/>
<evidence type="ECO:0000313" key="2">
    <source>
        <dbReference type="Ensembl" id="ENSAPOP00000014685.1"/>
    </source>
</evidence>
<dbReference type="SUPFAM" id="SSF56112">
    <property type="entry name" value="Protein kinase-like (PK-like)"/>
    <property type="match status" value="1"/>
</dbReference>
<reference evidence="2" key="1">
    <citation type="submission" date="2025-08" db="UniProtKB">
        <authorList>
            <consortium name="Ensembl"/>
        </authorList>
    </citation>
    <scope>IDENTIFICATION</scope>
</reference>
<dbReference type="GO" id="GO:0044773">
    <property type="term" value="P:mitotic DNA damage checkpoint signaling"/>
    <property type="evidence" value="ECO:0007669"/>
    <property type="project" value="TreeGrafter"/>
</dbReference>
<reference evidence="2" key="2">
    <citation type="submission" date="2025-09" db="UniProtKB">
        <authorList>
            <consortium name="Ensembl"/>
        </authorList>
    </citation>
    <scope>IDENTIFICATION</scope>
</reference>
<dbReference type="PANTHER" id="PTHR44167">
    <property type="entry name" value="OVARIAN-SPECIFIC SERINE/THREONINE-PROTEIN KINASE LOK-RELATED"/>
    <property type="match status" value="1"/>
</dbReference>
<organism evidence="2 3">
    <name type="scientific">Acanthochromis polyacanthus</name>
    <name type="common">spiny chromis</name>
    <dbReference type="NCBI Taxonomy" id="80966"/>
    <lineage>
        <taxon>Eukaryota</taxon>
        <taxon>Metazoa</taxon>
        <taxon>Chordata</taxon>
        <taxon>Craniata</taxon>
        <taxon>Vertebrata</taxon>
        <taxon>Euteleostomi</taxon>
        <taxon>Actinopterygii</taxon>
        <taxon>Neopterygii</taxon>
        <taxon>Teleostei</taxon>
        <taxon>Neoteleostei</taxon>
        <taxon>Acanthomorphata</taxon>
        <taxon>Ovalentaria</taxon>
        <taxon>Pomacentridae</taxon>
        <taxon>Acanthochromis</taxon>
    </lineage>
</organism>
<proteinExistence type="predicted"/>
<dbReference type="Gene3D" id="1.10.510.10">
    <property type="entry name" value="Transferase(Phosphotransferase) domain 1"/>
    <property type="match status" value="1"/>
</dbReference>
<dbReference type="PROSITE" id="PS00108">
    <property type="entry name" value="PROTEIN_KINASE_ST"/>
    <property type="match status" value="1"/>
</dbReference>
<dbReference type="GO" id="GO:0005524">
    <property type="term" value="F:ATP binding"/>
    <property type="evidence" value="ECO:0007669"/>
    <property type="project" value="InterPro"/>
</dbReference>
<sequence>MDVLFLATGLTARELRPILHQLATALSHLHSSGIIHADLKWENVMVVNRHEQPVKVKLIDFGVARLVSAVNQGDWMGTLHYSAPEMLLGVPFNESVDIWALGLLMYDVLRFIFEAQEDQEILVSLIKRMLSLDADRRITAQEVLEHQFFAPSLHQSSTDFNVRSPVPPLSAASWEEGIDFKHQIPASWQSAASWDEREDFNYQSPASWQSAASWEKYTDFNHQSPDPYLCATSWEEHGDVINQSLAPIHPDLPRTPLVADPLSPGSCEVGPP</sequence>
<name>A0A3Q1G8Z3_9TELE</name>
<dbReference type="PANTHER" id="PTHR44167:SF24">
    <property type="entry name" value="SERINE_THREONINE-PROTEIN KINASE CHK2"/>
    <property type="match status" value="1"/>
</dbReference>